<dbReference type="PANTHER" id="PTHR11941">
    <property type="entry name" value="ENOYL-COA HYDRATASE-RELATED"/>
    <property type="match status" value="1"/>
</dbReference>
<protein>
    <submittedName>
        <fullName evidence="3">Enoyl-CoA hydratase</fullName>
    </submittedName>
</protein>
<sequence length="259" mass="27732">MTSNPVTLSRSGPVATITLNRPASLNAMSDEAVGGLDRVLDELAADGSIRAAIVTGAGKAFSAGGDLLQFGQKLDEDPKSLLATLKYNQGVLNKVEQLPFPVIAAVNGVAVAGGLELVLCCDVVLASEQAMIGDGHAKYAIVPAAGSSVRLFVKMPANRAAHLLYSAELFPAAKLQEWGLVNEVVAADRLLDRAMEIAQQYSRQSPQVLKHMKALARAPFEARIKEGLRLELEAFQTHLESRDLAEGLKAFREKRKPSY</sequence>
<keyword evidence="4" id="KW-1185">Reference proteome</keyword>
<evidence type="ECO:0000313" key="3">
    <source>
        <dbReference type="EMBL" id="QEX15305.1"/>
    </source>
</evidence>
<name>A0A5J6MFS8_9PROT</name>
<dbReference type="AlphaFoldDB" id="A0A5J6MFS8"/>
<dbReference type="PROSITE" id="PS00166">
    <property type="entry name" value="ENOYL_COA_HYDRATASE"/>
    <property type="match status" value="1"/>
</dbReference>
<dbReference type="PANTHER" id="PTHR11941:SF54">
    <property type="entry name" value="ENOYL-COA HYDRATASE, MITOCHONDRIAL"/>
    <property type="match status" value="1"/>
</dbReference>
<evidence type="ECO:0000256" key="1">
    <source>
        <dbReference type="ARBA" id="ARBA00005254"/>
    </source>
</evidence>
<dbReference type="GO" id="GO:0003824">
    <property type="term" value="F:catalytic activity"/>
    <property type="evidence" value="ECO:0007669"/>
    <property type="project" value="InterPro"/>
</dbReference>
<comment type="similarity">
    <text evidence="1 2">Belongs to the enoyl-CoA hydratase/isomerase family.</text>
</comment>
<accession>A0A5J6MFS8</accession>
<dbReference type="InterPro" id="IPR018376">
    <property type="entry name" value="Enoyl-CoA_hyd/isom_CS"/>
</dbReference>
<organism evidence="3 4">
    <name type="scientific">Hypericibacter terrae</name>
    <dbReference type="NCBI Taxonomy" id="2602015"/>
    <lineage>
        <taxon>Bacteria</taxon>
        <taxon>Pseudomonadati</taxon>
        <taxon>Pseudomonadota</taxon>
        <taxon>Alphaproteobacteria</taxon>
        <taxon>Rhodospirillales</taxon>
        <taxon>Dongiaceae</taxon>
        <taxon>Hypericibacter</taxon>
    </lineage>
</organism>
<dbReference type="Pfam" id="PF00378">
    <property type="entry name" value="ECH_1"/>
    <property type="match status" value="1"/>
</dbReference>
<gene>
    <name evidence="3" type="ORF">FRZ44_05880</name>
</gene>
<dbReference type="CDD" id="cd06558">
    <property type="entry name" value="crotonase-like"/>
    <property type="match status" value="1"/>
</dbReference>
<dbReference type="RefSeq" id="WP_151175769.1">
    <property type="nucleotide sequence ID" value="NZ_CP042906.1"/>
</dbReference>
<dbReference type="KEGG" id="htq:FRZ44_05880"/>
<dbReference type="EMBL" id="CP042906">
    <property type="protein sequence ID" value="QEX15305.1"/>
    <property type="molecule type" value="Genomic_DNA"/>
</dbReference>
<dbReference type="SUPFAM" id="SSF52096">
    <property type="entry name" value="ClpP/crotonase"/>
    <property type="match status" value="1"/>
</dbReference>
<dbReference type="GO" id="GO:0006635">
    <property type="term" value="P:fatty acid beta-oxidation"/>
    <property type="evidence" value="ECO:0007669"/>
    <property type="project" value="TreeGrafter"/>
</dbReference>
<dbReference type="InterPro" id="IPR029045">
    <property type="entry name" value="ClpP/crotonase-like_dom_sf"/>
</dbReference>
<dbReference type="Proteomes" id="UP000326202">
    <property type="component" value="Chromosome"/>
</dbReference>
<dbReference type="OrthoDB" id="7957667at2"/>
<reference evidence="3 4" key="1">
    <citation type="submission" date="2019-08" db="EMBL/GenBank/DDBJ databases">
        <title>Hyperibacter terrae gen. nov., sp. nov. and Hyperibacter viscosus sp. nov., two new members in the family Rhodospirillaceae isolated from the rhizosphere of Hypericum perforatum.</title>
        <authorList>
            <person name="Noviana Z."/>
        </authorList>
    </citation>
    <scope>NUCLEOTIDE SEQUENCE [LARGE SCALE GENOMIC DNA]</scope>
    <source>
        <strain evidence="3 4">R5913</strain>
    </source>
</reference>
<evidence type="ECO:0000313" key="4">
    <source>
        <dbReference type="Proteomes" id="UP000326202"/>
    </source>
</evidence>
<dbReference type="Gene3D" id="3.90.226.10">
    <property type="entry name" value="2-enoyl-CoA Hydratase, Chain A, domain 1"/>
    <property type="match status" value="1"/>
</dbReference>
<proteinExistence type="inferred from homology"/>
<dbReference type="InterPro" id="IPR001753">
    <property type="entry name" value="Enoyl-CoA_hydra/iso"/>
</dbReference>
<evidence type="ECO:0000256" key="2">
    <source>
        <dbReference type="RuleBase" id="RU003707"/>
    </source>
</evidence>